<feature type="binding site" evidence="1">
    <location>
        <position position="211"/>
    </location>
    <ligand>
        <name>ATP</name>
        <dbReference type="ChEBI" id="CHEBI:30616"/>
    </ligand>
</feature>
<dbReference type="Gene3D" id="3.30.1330.10">
    <property type="entry name" value="PurM-like, N-terminal domain"/>
    <property type="match status" value="1"/>
</dbReference>
<dbReference type="GO" id="GO:0009228">
    <property type="term" value="P:thiamine biosynthetic process"/>
    <property type="evidence" value="ECO:0007669"/>
    <property type="project" value="UniProtKB-KW"/>
</dbReference>
<feature type="binding site" evidence="1">
    <location>
        <position position="72"/>
    </location>
    <ligand>
        <name>Mg(2+)</name>
        <dbReference type="ChEBI" id="CHEBI:18420"/>
        <label>3</label>
    </ligand>
</feature>
<evidence type="ECO:0000313" key="4">
    <source>
        <dbReference type="EMBL" id="TRM11379.1"/>
    </source>
</evidence>
<feature type="binding site" evidence="1">
    <location>
        <position position="145"/>
    </location>
    <ligand>
        <name>ATP</name>
        <dbReference type="ChEBI" id="CHEBI:30616"/>
    </ligand>
</feature>
<feature type="binding site" evidence="1">
    <location>
        <position position="259"/>
    </location>
    <ligand>
        <name>substrate</name>
    </ligand>
</feature>
<keyword evidence="1" id="KW-0460">Magnesium</keyword>
<feature type="domain" description="PurM-like N-terminal" evidence="2">
    <location>
        <begin position="25"/>
        <end position="137"/>
    </location>
</feature>
<feature type="binding site" evidence="1">
    <location>
        <position position="120"/>
    </location>
    <ligand>
        <name>Mg(2+)</name>
        <dbReference type="ChEBI" id="CHEBI:18420"/>
        <label>1</label>
    </ligand>
</feature>
<dbReference type="GO" id="GO:0000287">
    <property type="term" value="F:magnesium ion binding"/>
    <property type="evidence" value="ECO:0007669"/>
    <property type="project" value="UniProtKB-UniRule"/>
</dbReference>
<dbReference type="Pfam" id="PF00586">
    <property type="entry name" value="AIRS"/>
    <property type="match status" value="1"/>
</dbReference>
<dbReference type="Proteomes" id="UP000319280">
    <property type="component" value="Unassembled WGS sequence"/>
</dbReference>
<dbReference type="RefSeq" id="WP_142790519.1">
    <property type="nucleotide sequence ID" value="NZ_VJMZ01000001.1"/>
</dbReference>
<keyword evidence="1" id="KW-0784">Thiamine biosynthesis</keyword>
<keyword evidence="1 4" id="KW-0808">Transferase</keyword>
<dbReference type="EMBL" id="VJMZ01000001">
    <property type="protein sequence ID" value="TRM11379.1"/>
    <property type="molecule type" value="Genomic_DNA"/>
</dbReference>
<name>A0A549YHL1_9BACI</name>
<protein>
    <recommendedName>
        <fullName evidence="1">Thiamine-monophosphate kinase</fullName>
        <shortName evidence="1">TMP kinase</shortName>
        <shortName evidence="1">Thiamine-phosphate kinase</shortName>
        <ecNumber evidence="1">2.7.4.16</ecNumber>
    </recommendedName>
</protein>
<feature type="binding site" evidence="1">
    <location>
        <position position="209"/>
    </location>
    <ligand>
        <name>Mg(2+)</name>
        <dbReference type="ChEBI" id="CHEBI:18420"/>
        <label>3</label>
    </ligand>
</feature>
<comment type="similarity">
    <text evidence="1">Belongs to the thiamine-monophosphate kinase family.</text>
</comment>
<comment type="catalytic activity">
    <reaction evidence="1">
        <text>thiamine phosphate + ATP = thiamine diphosphate + ADP</text>
        <dbReference type="Rhea" id="RHEA:15913"/>
        <dbReference type="ChEBI" id="CHEBI:30616"/>
        <dbReference type="ChEBI" id="CHEBI:37575"/>
        <dbReference type="ChEBI" id="CHEBI:58937"/>
        <dbReference type="ChEBI" id="CHEBI:456216"/>
        <dbReference type="EC" id="2.7.4.16"/>
    </reaction>
</comment>
<evidence type="ECO:0000313" key="5">
    <source>
        <dbReference type="Proteomes" id="UP000319280"/>
    </source>
</evidence>
<dbReference type="AlphaFoldDB" id="A0A549YHL1"/>
<dbReference type="InterPro" id="IPR036676">
    <property type="entry name" value="PurM-like_C_sf"/>
</dbReference>
<dbReference type="EC" id="2.7.4.16" evidence="1"/>
<feature type="binding site" evidence="1">
    <location>
        <position position="27"/>
    </location>
    <ligand>
        <name>Mg(2+)</name>
        <dbReference type="ChEBI" id="CHEBI:18420"/>
        <label>3</label>
    </ligand>
</feature>
<dbReference type="GO" id="GO:0009229">
    <property type="term" value="P:thiamine diphosphate biosynthetic process"/>
    <property type="evidence" value="ECO:0007669"/>
    <property type="project" value="UniProtKB-UniRule"/>
</dbReference>
<dbReference type="InterPro" id="IPR006283">
    <property type="entry name" value="ThiL-like"/>
</dbReference>
<feature type="binding site" evidence="1">
    <location>
        <position position="27"/>
    </location>
    <ligand>
        <name>Mg(2+)</name>
        <dbReference type="ChEBI" id="CHEBI:18420"/>
        <label>4</label>
    </ligand>
</feature>
<feature type="binding site" evidence="1">
    <location>
        <position position="102"/>
    </location>
    <ligand>
        <name>ATP</name>
        <dbReference type="ChEBI" id="CHEBI:30616"/>
    </ligand>
</feature>
<dbReference type="UniPathway" id="UPA00060">
    <property type="reaction ID" value="UER00142"/>
</dbReference>
<feature type="binding site" evidence="1">
    <location>
        <position position="72"/>
    </location>
    <ligand>
        <name>Mg(2+)</name>
        <dbReference type="ChEBI" id="CHEBI:18420"/>
        <label>4</label>
    </ligand>
</feature>
<feature type="binding site" evidence="1">
    <location>
        <begin position="119"/>
        <end position="120"/>
    </location>
    <ligand>
        <name>ATP</name>
        <dbReference type="ChEBI" id="CHEBI:30616"/>
    </ligand>
</feature>
<evidence type="ECO:0000256" key="1">
    <source>
        <dbReference type="HAMAP-Rule" id="MF_02128"/>
    </source>
</evidence>
<dbReference type="InterPro" id="IPR016188">
    <property type="entry name" value="PurM-like_N"/>
</dbReference>
<evidence type="ECO:0000259" key="2">
    <source>
        <dbReference type="Pfam" id="PF00586"/>
    </source>
</evidence>
<keyword evidence="1" id="KW-0547">Nucleotide-binding</keyword>
<organism evidence="4 5">
    <name type="scientific">Lentibacillus cibarius</name>
    <dbReference type="NCBI Taxonomy" id="2583219"/>
    <lineage>
        <taxon>Bacteria</taxon>
        <taxon>Bacillati</taxon>
        <taxon>Bacillota</taxon>
        <taxon>Bacilli</taxon>
        <taxon>Bacillales</taxon>
        <taxon>Bacillaceae</taxon>
        <taxon>Lentibacillus</taxon>
    </lineage>
</organism>
<feature type="binding site" evidence="1">
    <location>
        <position position="72"/>
    </location>
    <ligand>
        <name>Mg(2+)</name>
        <dbReference type="ChEBI" id="CHEBI:18420"/>
        <label>2</label>
    </ligand>
</feature>
<comment type="caution">
    <text evidence="1">Lacks conserved residue(s) required for the propagation of feature annotation.</text>
</comment>
<dbReference type="CDD" id="cd02194">
    <property type="entry name" value="ThiL"/>
    <property type="match status" value="1"/>
</dbReference>
<feature type="domain" description="PurM-like C-terminal" evidence="3">
    <location>
        <begin position="149"/>
        <end position="297"/>
    </location>
</feature>
<dbReference type="PANTHER" id="PTHR30270">
    <property type="entry name" value="THIAMINE-MONOPHOSPHATE KINASE"/>
    <property type="match status" value="1"/>
</dbReference>
<dbReference type="HAMAP" id="MF_02128">
    <property type="entry name" value="TMP_kinase"/>
    <property type="match status" value="1"/>
</dbReference>
<dbReference type="NCBIfam" id="TIGR01379">
    <property type="entry name" value="thiL"/>
    <property type="match status" value="1"/>
</dbReference>
<keyword evidence="1" id="KW-0479">Metal-binding</keyword>
<dbReference type="Gene3D" id="3.90.650.10">
    <property type="entry name" value="PurM-like C-terminal domain"/>
    <property type="match status" value="1"/>
</dbReference>
<dbReference type="GO" id="GO:0005524">
    <property type="term" value="F:ATP binding"/>
    <property type="evidence" value="ECO:0007669"/>
    <property type="project" value="UniProtKB-UniRule"/>
</dbReference>
<comment type="function">
    <text evidence="1">Catalyzes the ATP-dependent phosphorylation of thiamine-monophosphate (TMP) to form thiamine-pyrophosphate (TPP), the active form of vitamin B1.</text>
</comment>
<feature type="binding site" evidence="1">
    <location>
        <position position="319"/>
    </location>
    <ligand>
        <name>substrate</name>
    </ligand>
</feature>
<feature type="binding site" evidence="1">
    <location>
        <position position="43"/>
    </location>
    <ligand>
        <name>Mg(2+)</name>
        <dbReference type="ChEBI" id="CHEBI:18420"/>
        <label>1</label>
    </ligand>
</feature>
<reference evidence="4 5" key="1">
    <citation type="submission" date="2019-07" db="EMBL/GenBank/DDBJ databases">
        <title>Genomic analysis of Lentibacillus sp. NKC851-2.</title>
        <authorList>
            <person name="Oh Y.J."/>
        </authorList>
    </citation>
    <scope>NUCLEOTIDE SEQUENCE [LARGE SCALE GENOMIC DNA]</scope>
    <source>
        <strain evidence="4 5">NKC851-2</strain>
    </source>
</reference>
<proteinExistence type="inferred from homology"/>
<keyword evidence="1" id="KW-0067">ATP-binding</keyword>
<feature type="binding site" evidence="1">
    <location>
        <position position="212"/>
    </location>
    <ligand>
        <name>Mg(2+)</name>
        <dbReference type="ChEBI" id="CHEBI:18420"/>
        <label>5</label>
    </ligand>
</feature>
<feature type="binding site" evidence="1">
    <location>
        <position position="43"/>
    </location>
    <ligand>
        <name>Mg(2+)</name>
        <dbReference type="ChEBI" id="CHEBI:18420"/>
        <label>2</label>
    </ligand>
</feature>
<dbReference type="InterPro" id="IPR036921">
    <property type="entry name" value="PurM-like_N_sf"/>
</dbReference>
<accession>A0A549YHL1</accession>
<dbReference type="SUPFAM" id="SSF56042">
    <property type="entry name" value="PurM C-terminal domain-like"/>
    <property type="match status" value="1"/>
</dbReference>
<comment type="miscellaneous">
    <text evidence="1">Reaction mechanism of ThiL seems to utilize a direct, inline transfer of the gamma-phosphate of ATP to TMP rather than a phosphorylated enzyme intermediate.</text>
</comment>
<dbReference type="GO" id="GO:0009030">
    <property type="term" value="F:thiamine-phosphate kinase activity"/>
    <property type="evidence" value="ECO:0007669"/>
    <property type="project" value="UniProtKB-UniRule"/>
</dbReference>
<sequence>MDEFTFIDQIKQSLYKQPALVKGIGDDAAVFRQSAQDIVTAADTLVEDVHFSRALMDALYIGYRALAANISDIAAMGAAPAFYLVSIVIPDSCSDEELNDIYKGMSYAASDHRMDLIGGDTVSGNELSIAITVIGFVNRKQARLRSAAEPGDVLFVTGTLGDAAAGFHILNSNKFYKDSSYYMDRHRMPQIRSAFAKQLEPLTRVALNDISDGLANEANEIAEASHVSLTIYENQLPVRDSFEQFSEEEQHKWKLYGGEDFELLGAVPESEWEQLKSIAARNSTPLTAIGYANNRENKDHHVWLVDDSHTPKRLMKKGYTHRSR</sequence>
<feature type="binding site" evidence="1">
    <location>
        <position position="50"/>
    </location>
    <ligand>
        <name>substrate</name>
    </ligand>
</feature>
<comment type="caution">
    <text evidence="4">The sequence shown here is derived from an EMBL/GenBank/DDBJ whole genome shotgun (WGS) entry which is preliminary data.</text>
</comment>
<keyword evidence="1 4" id="KW-0418">Kinase</keyword>
<dbReference type="InterPro" id="IPR010918">
    <property type="entry name" value="PurM-like_C_dom"/>
</dbReference>
<dbReference type="PANTHER" id="PTHR30270:SF0">
    <property type="entry name" value="THIAMINE-MONOPHOSPHATE KINASE"/>
    <property type="match status" value="1"/>
</dbReference>
<gene>
    <name evidence="1 4" type="primary">thiL</name>
    <name evidence="4" type="ORF">FH966_06535</name>
</gene>
<dbReference type="PIRSF" id="PIRSF005303">
    <property type="entry name" value="Thiam_monoph_kin"/>
    <property type="match status" value="1"/>
</dbReference>
<evidence type="ECO:0000259" key="3">
    <source>
        <dbReference type="Pfam" id="PF02769"/>
    </source>
</evidence>
<comment type="pathway">
    <text evidence="1">Cofactor biosynthesis; thiamine diphosphate biosynthesis; thiamine diphosphate from thiamine phosphate: step 1/1.</text>
</comment>
<dbReference type="Pfam" id="PF02769">
    <property type="entry name" value="AIRS_C"/>
    <property type="match status" value="1"/>
</dbReference>
<dbReference type="SUPFAM" id="SSF55326">
    <property type="entry name" value="PurM N-terminal domain-like"/>
    <property type="match status" value="1"/>
</dbReference>
<keyword evidence="5" id="KW-1185">Reference proteome</keyword>